<gene>
    <name evidence="3" type="primary">LOC116211755</name>
</gene>
<protein>
    <submittedName>
        <fullName evidence="3">Universal stress protein A-like protein isoform X1</fullName>
    </submittedName>
</protein>
<dbReference type="PANTHER" id="PTHR31964:SF55">
    <property type="entry name" value="USPA DOMAIN-CONTAINING PROTEIN"/>
    <property type="match status" value="1"/>
</dbReference>
<sequence>MEEEILSGGGEGGDKDKKVMVAIDESECSHYALVWALDNLRESISGPDAQLLIFMAQPPPQHIITFAASLGSARLYCPVSANGIAALDFVNSVQENHKKLTLALLDRAKEICAERGVKVETIAEVGEPKTAICDAVQKYNVDLVVMGEHGLGRIKRAFLGSVSSYCIQNAKCPVLVVKKPK</sequence>
<dbReference type="OrthoDB" id="843225at2759"/>
<accession>A0A6P8E3P4</accession>
<dbReference type="AlphaFoldDB" id="A0A6P8E3P4"/>
<dbReference type="SUPFAM" id="SSF52402">
    <property type="entry name" value="Adenine nucleotide alpha hydrolases-like"/>
    <property type="match status" value="1"/>
</dbReference>
<dbReference type="CDD" id="cd23659">
    <property type="entry name" value="USP_At3g01520-like"/>
    <property type="match status" value="1"/>
</dbReference>
<dbReference type="PANTHER" id="PTHR31964">
    <property type="entry name" value="ADENINE NUCLEOTIDE ALPHA HYDROLASES-LIKE SUPERFAMILY PROTEIN"/>
    <property type="match status" value="1"/>
</dbReference>
<dbReference type="Proteomes" id="UP000515151">
    <property type="component" value="Chromosome 6"/>
</dbReference>
<keyword evidence="2" id="KW-1185">Reference proteome</keyword>
<dbReference type="Pfam" id="PF00582">
    <property type="entry name" value="Usp"/>
    <property type="match status" value="1"/>
</dbReference>
<dbReference type="InterPro" id="IPR014729">
    <property type="entry name" value="Rossmann-like_a/b/a_fold"/>
</dbReference>
<dbReference type="Gene3D" id="3.40.50.620">
    <property type="entry name" value="HUPs"/>
    <property type="match status" value="1"/>
</dbReference>
<dbReference type="GeneID" id="116211755"/>
<dbReference type="InterPro" id="IPR006016">
    <property type="entry name" value="UspA"/>
</dbReference>
<dbReference type="PRINTS" id="PR01438">
    <property type="entry name" value="UNVRSLSTRESS"/>
</dbReference>
<dbReference type="InterPro" id="IPR006015">
    <property type="entry name" value="Universal_stress_UspA"/>
</dbReference>
<feature type="domain" description="UspA" evidence="1">
    <location>
        <begin position="17"/>
        <end position="178"/>
    </location>
</feature>
<dbReference type="RefSeq" id="XP_031402125.1">
    <property type="nucleotide sequence ID" value="XM_031546265.1"/>
</dbReference>
<organism evidence="2 3">
    <name type="scientific">Punica granatum</name>
    <name type="common">Pomegranate</name>
    <dbReference type="NCBI Taxonomy" id="22663"/>
    <lineage>
        <taxon>Eukaryota</taxon>
        <taxon>Viridiplantae</taxon>
        <taxon>Streptophyta</taxon>
        <taxon>Embryophyta</taxon>
        <taxon>Tracheophyta</taxon>
        <taxon>Spermatophyta</taxon>
        <taxon>Magnoliopsida</taxon>
        <taxon>eudicotyledons</taxon>
        <taxon>Gunneridae</taxon>
        <taxon>Pentapetalae</taxon>
        <taxon>rosids</taxon>
        <taxon>malvids</taxon>
        <taxon>Myrtales</taxon>
        <taxon>Lythraceae</taxon>
        <taxon>Punica</taxon>
    </lineage>
</organism>
<reference evidence="3" key="2">
    <citation type="submission" date="2025-08" db="UniProtKB">
        <authorList>
            <consortium name="RefSeq"/>
        </authorList>
    </citation>
    <scope>IDENTIFICATION</scope>
    <source>
        <tissue evidence="3">Leaf</tissue>
    </source>
</reference>
<reference evidence="2" key="1">
    <citation type="journal article" date="2020" name="Plant Biotechnol. J.">
        <title>The pomegranate (Punica granatum L.) draft genome dissects genetic divergence between soft- and hard-seeded cultivars.</title>
        <authorList>
            <person name="Luo X."/>
            <person name="Li H."/>
            <person name="Wu Z."/>
            <person name="Yao W."/>
            <person name="Zhao P."/>
            <person name="Cao D."/>
            <person name="Yu H."/>
            <person name="Li K."/>
            <person name="Poudel K."/>
            <person name="Zhao D."/>
            <person name="Zhang F."/>
            <person name="Xia X."/>
            <person name="Chen L."/>
            <person name="Wang Q."/>
            <person name="Jing D."/>
            <person name="Cao S."/>
        </authorList>
    </citation>
    <scope>NUCLEOTIDE SEQUENCE [LARGE SCALE GENOMIC DNA]</scope>
    <source>
        <strain evidence="2">cv. Tunisia</strain>
    </source>
</reference>
<evidence type="ECO:0000259" key="1">
    <source>
        <dbReference type="Pfam" id="PF00582"/>
    </source>
</evidence>
<evidence type="ECO:0000313" key="2">
    <source>
        <dbReference type="Proteomes" id="UP000515151"/>
    </source>
</evidence>
<proteinExistence type="predicted"/>
<evidence type="ECO:0000313" key="3">
    <source>
        <dbReference type="RefSeq" id="XP_031402125.1"/>
    </source>
</evidence>
<name>A0A6P8E3P4_PUNGR</name>